<protein>
    <submittedName>
        <fullName evidence="2">Uncharacterized protein</fullName>
    </submittedName>
</protein>
<dbReference type="AlphaFoldDB" id="A0A1H6SBL5"/>
<organism evidence="2 3">
    <name type="scientific">Paraburkholderia diazotrophica</name>
    <dbReference type="NCBI Taxonomy" id="667676"/>
    <lineage>
        <taxon>Bacteria</taxon>
        <taxon>Pseudomonadati</taxon>
        <taxon>Pseudomonadota</taxon>
        <taxon>Betaproteobacteria</taxon>
        <taxon>Burkholderiales</taxon>
        <taxon>Burkholderiaceae</taxon>
        <taxon>Paraburkholderia</taxon>
    </lineage>
</organism>
<dbReference type="Proteomes" id="UP000198866">
    <property type="component" value="Unassembled WGS sequence"/>
</dbReference>
<sequence length="194" mass="21140">MFMPHGRRARARRRVQTWFGKCRAASPENDAHSATTPSPDLHTPSPASSPLTYSYSSNVATGYVRRGGWLRLRLRLRLRSAVCGLRSAAVVCGCGLRSVVCGLRSAVCGLRSAVCGLRSAVCGLRSAVCGLRSAVPVTLPTGRANCALRVVATYFAPRSISKRVRKRRTSRAVSFSRSDQKPRRRKPRSTPASR</sequence>
<feature type="region of interest" description="Disordered" evidence="1">
    <location>
        <begin position="24"/>
        <end position="50"/>
    </location>
</feature>
<name>A0A1H6SBL5_9BURK</name>
<evidence type="ECO:0000313" key="3">
    <source>
        <dbReference type="Proteomes" id="UP000198866"/>
    </source>
</evidence>
<keyword evidence="3" id="KW-1185">Reference proteome</keyword>
<proteinExistence type="predicted"/>
<feature type="region of interest" description="Disordered" evidence="1">
    <location>
        <begin position="163"/>
        <end position="194"/>
    </location>
</feature>
<gene>
    <name evidence="2" type="ORF">SAMN05192539_1003165</name>
</gene>
<evidence type="ECO:0000256" key="1">
    <source>
        <dbReference type="SAM" id="MobiDB-lite"/>
    </source>
</evidence>
<evidence type="ECO:0000313" key="2">
    <source>
        <dbReference type="EMBL" id="SEI65518.1"/>
    </source>
</evidence>
<dbReference type="EMBL" id="FNYE01000003">
    <property type="protein sequence ID" value="SEI65518.1"/>
    <property type="molecule type" value="Genomic_DNA"/>
</dbReference>
<reference evidence="3" key="1">
    <citation type="submission" date="2016-10" db="EMBL/GenBank/DDBJ databases">
        <authorList>
            <person name="Varghese N."/>
            <person name="Submissions S."/>
        </authorList>
    </citation>
    <scope>NUCLEOTIDE SEQUENCE [LARGE SCALE GENOMIC DNA]</scope>
    <source>
        <strain evidence="3">LMG 26031</strain>
    </source>
</reference>
<accession>A0A1H6SBL5</accession>